<dbReference type="AlphaFoldDB" id="A0A939FLF8"/>
<dbReference type="Proteomes" id="UP000664781">
    <property type="component" value="Unassembled WGS sequence"/>
</dbReference>
<evidence type="ECO:0000313" key="2">
    <source>
        <dbReference type="Proteomes" id="UP000664781"/>
    </source>
</evidence>
<reference evidence="1" key="1">
    <citation type="submission" date="2021-03" db="EMBL/GenBank/DDBJ databases">
        <title>Streptomyces strains.</title>
        <authorList>
            <person name="Lund M.B."/>
            <person name="Toerring T."/>
        </authorList>
    </citation>
    <scope>NUCLEOTIDE SEQUENCE</scope>
    <source>
        <strain evidence="1">JCM 4242</strain>
    </source>
</reference>
<comment type="caution">
    <text evidence="1">The sequence shown here is derived from an EMBL/GenBank/DDBJ whole genome shotgun (WGS) entry which is preliminary data.</text>
</comment>
<dbReference type="RefSeq" id="WP_086575343.1">
    <property type="nucleotide sequence ID" value="NZ_JAFMOF010000002.1"/>
</dbReference>
<name>A0A939FLF8_9ACTN</name>
<keyword evidence="2" id="KW-1185">Reference proteome</keyword>
<protein>
    <submittedName>
        <fullName evidence="1">Uncharacterized protein</fullName>
    </submittedName>
</protein>
<dbReference type="EMBL" id="JAFMOF010000002">
    <property type="protein sequence ID" value="MBO0654346.1"/>
    <property type="molecule type" value="Genomic_DNA"/>
</dbReference>
<evidence type="ECO:0000313" key="1">
    <source>
        <dbReference type="EMBL" id="MBO0654346.1"/>
    </source>
</evidence>
<gene>
    <name evidence="1" type="ORF">J1792_16655</name>
</gene>
<organism evidence="1 2">
    <name type="scientific">Streptomyces triculaminicus</name>
    <dbReference type="NCBI Taxonomy" id="2816232"/>
    <lineage>
        <taxon>Bacteria</taxon>
        <taxon>Bacillati</taxon>
        <taxon>Actinomycetota</taxon>
        <taxon>Actinomycetes</taxon>
        <taxon>Kitasatosporales</taxon>
        <taxon>Streptomycetaceae</taxon>
        <taxon>Streptomyces</taxon>
    </lineage>
</organism>
<accession>A0A939FLF8</accession>
<sequence>MRTRHLVLGLYADEAALEWARSVIRSAAASHRARVVRWEERGFPERDASVEDLYDHLAEQWSYEHPGQEPTGHRPVELRLGLACSLRQWRSLRKTVPRELCPEGSGPHICRVPWSLG</sequence>
<proteinExistence type="predicted"/>